<reference evidence="1" key="1">
    <citation type="journal article" date="2020" name="ISME J.">
        <title>Gammaproteobacteria mediating utilization of methyl-, sulfur- and petroleum organic compounds in deep ocean hydrothermal plumes.</title>
        <authorList>
            <person name="Zhou Z."/>
            <person name="Liu Y."/>
            <person name="Pan J."/>
            <person name="Cron B.R."/>
            <person name="Toner B.M."/>
            <person name="Anantharaman K."/>
            <person name="Breier J.A."/>
            <person name="Dick G.J."/>
            <person name="Li M."/>
        </authorList>
    </citation>
    <scope>NUCLEOTIDE SEQUENCE</scope>
    <source>
        <strain evidence="1">SZUA-1476</strain>
    </source>
</reference>
<gene>
    <name evidence="1" type="ORF">EYH24_01805</name>
</gene>
<sequence length="284" mass="32043">MIIHGIGLDTSAKVAFQSHAHTDHFVNGDVIFSTRATKFLSHLKKGGFYKAVPFGKGFYIGDYKAKLYPAGHMLGSAQIYVEFDEFSLLYTGDVKWFKLRTAEKSRFRRADVLIIEATFGVPMYNFPSPKGVEKGLVAFVESSLDRGKTPTIYANQIGKAQEILKILEVHGYSVRTSRNIIKVAKIYEKFGIKFKNIDKDGEVLLREFRVPKVGNFLSELYVSGFGNLKLSNHADFWELMKIVEKVRPEKIYTVYGYAKEFAKILRGFGYDADPLHTGVGLGKL</sequence>
<protein>
    <submittedName>
        <fullName evidence="1">MBL fold metallo-hydrolase</fullName>
    </submittedName>
</protein>
<proteinExistence type="predicted"/>
<evidence type="ECO:0000313" key="2">
    <source>
        <dbReference type="Proteomes" id="UP000653692"/>
    </source>
</evidence>
<dbReference type="InterPro" id="IPR050698">
    <property type="entry name" value="MBL"/>
</dbReference>
<dbReference type="InterPro" id="IPR036866">
    <property type="entry name" value="RibonucZ/Hydroxyglut_hydro"/>
</dbReference>
<dbReference type="Gene3D" id="3.60.15.10">
    <property type="entry name" value="Ribonuclease Z/Hydroxyacylglutathione hydrolase-like"/>
    <property type="match status" value="1"/>
</dbReference>
<evidence type="ECO:0000313" key="1">
    <source>
        <dbReference type="EMBL" id="HIP88709.1"/>
    </source>
</evidence>
<organism evidence="1 2">
    <name type="scientific">Thermococcus paralvinellae</name>
    <dbReference type="NCBI Taxonomy" id="582419"/>
    <lineage>
        <taxon>Archaea</taxon>
        <taxon>Methanobacteriati</taxon>
        <taxon>Methanobacteriota</taxon>
        <taxon>Thermococci</taxon>
        <taxon>Thermococcales</taxon>
        <taxon>Thermococcaceae</taxon>
        <taxon>Thermococcus</taxon>
    </lineage>
</organism>
<name>A0A832ZF24_9EURY</name>
<accession>A0A832ZF24</accession>
<dbReference type="AlphaFoldDB" id="A0A832ZF24"/>
<dbReference type="GO" id="GO:0016787">
    <property type="term" value="F:hydrolase activity"/>
    <property type="evidence" value="ECO:0007669"/>
    <property type="project" value="UniProtKB-KW"/>
</dbReference>
<dbReference type="EMBL" id="DQUR01000064">
    <property type="protein sequence ID" value="HIP88709.1"/>
    <property type="molecule type" value="Genomic_DNA"/>
</dbReference>
<dbReference type="SUPFAM" id="SSF56281">
    <property type="entry name" value="Metallo-hydrolase/oxidoreductase"/>
    <property type="match status" value="1"/>
</dbReference>
<dbReference type="Proteomes" id="UP000653692">
    <property type="component" value="Unassembled WGS sequence"/>
</dbReference>
<dbReference type="PANTHER" id="PTHR11203">
    <property type="entry name" value="CLEAVAGE AND POLYADENYLATION SPECIFICITY FACTOR FAMILY MEMBER"/>
    <property type="match status" value="1"/>
</dbReference>
<dbReference type="PANTHER" id="PTHR11203:SF52">
    <property type="entry name" value="MRNA 3-END PROCESSING FACTOR"/>
    <property type="match status" value="1"/>
</dbReference>
<dbReference type="GO" id="GO:0004521">
    <property type="term" value="F:RNA endonuclease activity"/>
    <property type="evidence" value="ECO:0007669"/>
    <property type="project" value="TreeGrafter"/>
</dbReference>
<keyword evidence="1" id="KW-0378">Hydrolase</keyword>
<comment type="caution">
    <text evidence="1">The sequence shown here is derived from an EMBL/GenBank/DDBJ whole genome shotgun (WGS) entry which is preliminary data.</text>
</comment>